<dbReference type="InterPro" id="IPR019734">
    <property type="entry name" value="TPR_rpt"/>
</dbReference>
<feature type="repeat" description="TPR" evidence="1">
    <location>
        <begin position="139"/>
        <end position="172"/>
    </location>
</feature>
<evidence type="ECO:0000313" key="2">
    <source>
        <dbReference type="EMBL" id="WCT72439.1"/>
    </source>
</evidence>
<dbReference type="Pfam" id="PF14559">
    <property type="entry name" value="TPR_19"/>
    <property type="match status" value="2"/>
</dbReference>
<accession>A0ABY7TH19</accession>
<dbReference type="Gene3D" id="2.60.120.620">
    <property type="entry name" value="q2cbj1_9rhob like domain"/>
    <property type="match status" value="1"/>
</dbReference>
<keyword evidence="1" id="KW-0802">TPR repeat</keyword>
<dbReference type="InterPro" id="IPR012668">
    <property type="entry name" value="CHP02466"/>
</dbReference>
<dbReference type="InterPro" id="IPR011990">
    <property type="entry name" value="TPR-like_helical_dom_sf"/>
</dbReference>
<dbReference type="Gene3D" id="1.25.40.10">
    <property type="entry name" value="Tetratricopeptide repeat domain"/>
    <property type="match status" value="2"/>
</dbReference>
<evidence type="ECO:0000313" key="3">
    <source>
        <dbReference type="Proteomes" id="UP001220395"/>
    </source>
</evidence>
<dbReference type="InterPro" id="IPR052943">
    <property type="entry name" value="TMTC_O-mannosyl-trnsfr"/>
</dbReference>
<dbReference type="EMBL" id="CP117411">
    <property type="protein sequence ID" value="WCT72439.1"/>
    <property type="molecule type" value="Genomic_DNA"/>
</dbReference>
<dbReference type="Pfam" id="PF13759">
    <property type="entry name" value="2OG-FeII_Oxy_5"/>
    <property type="match status" value="1"/>
</dbReference>
<dbReference type="PROSITE" id="PS50005">
    <property type="entry name" value="TPR"/>
    <property type="match status" value="2"/>
</dbReference>
<organism evidence="2 3">
    <name type="scientific">Sphingomonas naphthae</name>
    <dbReference type="NCBI Taxonomy" id="1813468"/>
    <lineage>
        <taxon>Bacteria</taxon>
        <taxon>Pseudomonadati</taxon>
        <taxon>Pseudomonadota</taxon>
        <taxon>Alphaproteobacteria</taxon>
        <taxon>Sphingomonadales</taxon>
        <taxon>Sphingomonadaceae</taxon>
        <taxon>Sphingomonas</taxon>
    </lineage>
</organism>
<feature type="repeat" description="TPR" evidence="1">
    <location>
        <begin position="38"/>
        <end position="71"/>
    </location>
</feature>
<protein>
    <submittedName>
        <fullName evidence="2">Tetratricopeptide repeat protein</fullName>
    </submittedName>
</protein>
<proteinExistence type="predicted"/>
<dbReference type="SMART" id="SM00028">
    <property type="entry name" value="TPR"/>
    <property type="match status" value="3"/>
</dbReference>
<name>A0ABY7TH19_9SPHN</name>
<sequence length="590" mass="61916">MNDPNLLFARAERAFSEGRLADARRDLIRLEAMIQPIAAVLHLRGLVERRSGSAAAAVKALEHALRLEPRNAQIANNLGNALGDTGATDRAIAAYGQALARRPGWTEPLVNRALILDRAGRSDEARLALAAIPPAGRDLRVHLALAGIDLAQGDYDAAAAGYDAALALSPGHPRAARGRARAALERGEADASARYAALVAGEPDDVELNLGLAEALEAEGRPGGEAVLVGAITAAPDWAEGHRHLARMRAEAGQAEYDRSFADALASRPTDAALWDGWIATLAAADRPADTLALIDRARAALGPVPMLLGHEAGAAVEAGDHERAAAALARLGATADPGIALTRTRLALATGRADEAAATIEALPPAERGPAHWALLGLAWRVLGDPRHDWLAGQPGLVAVNHLDFAEGELATLAELLRTLHRTRAHPIGQSLRGGTQTRGRLFARAEPPLRALKAKLEVALARYLAALPAADPAHPLLAHRDSPLRLTGSWSIRLRGSGFHVSHIHSEGIVSSACYIALPPGLGDDAARSGWLEIGGAPPALRLGLAPLHDVQPIPGRLALFPSYLFHGTRPFPAGERLTVAFDVGLKG</sequence>
<dbReference type="RefSeq" id="WP_273686400.1">
    <property type="nucleotide sequence ID" value="NZ_CP117411.1"/>
</dbReference>
<dbReference type="PANTHER" id="PTHR44809:SF1">
    <property type="entry name" value="PROTEIN O-MANNOSYL-TRANSFERASE TMTC1"/>
    <property type="match status" value="1"/>
</dbReference>
<evidence type="ECO:0000256" key="1">
    <source>
        <dbReference type="PROSITE-ProRule" id="PRU00339"/>
    </source>
</evidence>
<dbReference type="SUPFAM" id="SSF48452">
    <property type="entry name" value="TPR-like"/>
    <property type="match status" value="2"/>
</dbReference>
<keyword evidence="3" id="KW-1185">Reference proteome</keyword>
<dbReference type="Pfam" id="PF13432">
    <property type="entry name" value="TPR_16"/>
    <property type="match status" value="1"/>
</dbReference>
<gene>
    <name evidence="2" type="ORF">PQ455_12415</name>
</gene>
<dbReference type="Proteomes" id="UP001220395">
    <property type="component" value="Chromosome"/>
</dbReference>
<reference evidence="2 3" key="1">
    <citation type="submission" date="2023-02" db="EMBL/GenBank/DDBJ databases">
        <title>Genome sequence of Sphingomonas naphthae.</title>
        <authorList>
            <person name="Kim S."/>
            <person name="Heo J."/>
            <person name="Kwon S.-W."/>
        </authorList>
    </citation>
    <scope>NUCLEOTIDE SEQUENCE [LARGE SCALE GENOMIC DNA]</scope>
    <source>
        <strain evidence="2 3">KACC 18716</strain>
    </source>
</reference>
<dbReference type="PANTHER" id="PTHR44809">
    <property type="match status" value="1"/>
</dbReference>